<proteinExistence type="predicted"/>
<dbReference type="Pfam" id="PF18144">
    <property type="entry name" value="SMODS"/>
    <property type="match status" value="1"/>
</dbReference>
<dbReference type="Proteomes" id="UP000192333">
    <property type="component" value="Chromosome I"/>
</dbReference>
<accession>A0A1W2HAK7</accession>
<name>A0A1W2HAK7_9BACT</name>
<organism evidence="1 2">
    <name type="scientific">Aquiflexum balticum DSM 16537</name>
    <dbReference type="NCBI Taxonomy" id="758820"/>
    <lineage>
        <taxon>Bacteria</taxon>
        <taxon>Pseudomonadati</taxon>
        <taxon>Bacteroidota</taxon>
        <taxon>Cytophagia</taxon>
        <taxon>Cytophagales</taxon>
        <taxon>Cyclobacteriaceae</taxon>
        <taxon>Aquiflexum</taxon>
    </lineage>
</organism>
<protein>
    <recommendedName>
        <fullName evidence="3">Nucleotidyltransferase</fullName>
    </recommendedName>
</protein>
<evidence type="ECO:0000313" key="2">
    <source>
        <dbReference type="Proteomes" id="UP000192333"/>
    </source>
</evidence>
<dbReference type="RefSeq" id="WP_084122798.1">
    <property type="nucleotide sequence ID" value="NZ_LT838813.1"/>
</dbReference>
<evidence type="ECO:0008006" key="3">
    <source>
        <dbReference type="Google" id="ProtNLM"/>
    </source>
</evidence>
<dbReference type="OrthoDB" id="2082416at2"/>
<keyword evidence="2" id="KW-1185">Reference proteome</keyword>
<reference evidence="2" key="1">
    <citation type="submission" date="2017-04" db="EMBL/GenBank/DDBJ databases">
        <authorList>
            <person name="Varghese N."/>
            <person name="Submissions S."/>
        </authorList>
    </citation>
    <scope>NUCLEOTIDE SEQUENCE [LARGE SCALE GENOMIC DNA]</scope>
    <source>
        <strain evidence="2">DSM 16537</strain>
    </source>
</reference>
<sequence>MAKTVNEAFNKFLADTVNLDPDRTKKARGSRDWLVGQIERFPDSDSKFPNIYSERNIFYGSFSRRTKKRPLDDIDIMICMKADGCTYNELVDKIEITAPDAATRFKDYVNEGTSILNSRKVINAFIAKLVGIPQYKKAEIKRNLEAATLNLESYDWVFDIVPCFFTKEDAYNRTYYIIPDGSGNWKKTDPRVDSERITKINQAHEGNILNVIRAIKYWNSRATMPTMGSYLLENMILDYYAEQTTAASQYVDMEIEKVLLAIHRRVSNPVYDPKGIQGNINNLSLEDSRKIMDRAYQDYVKAFDARKLEAQNNHKDAICKWIEIFGDKFPKYE</sequence>
<evidence type="ECO:0000313" key="1">
    <source>
        <dbReference type="EMBL" id="SMD45824.1"/>
    </source>
</evidence>
<dbReference type="STRING" id="758820.SAMN00777080_4495"/>
<dbReference type="Gene3D" id="3.30.460.90">
    <property type="match status" value="1"/>
</dbReference>
<dbReference type="EMBL" id="LT838813">
    <property type="protein sequence ID" value="SMD45824.1"/>
    <property type="molecule type" value="Genomic_DNA"/>
</dbReference>
<dbReference type="AlphaFoldDB" id="A0A1W2HAK7"/>
<gene>
    <name evidence="1" type="ORF">SAMN00777080_4495</name>
</gene>